<dbReference type="EMBL" id="GL437132">
    <property type="protein sequence ID" value="EFN70951.1"/>
    <property type="molecule type" value="Genomic_DNA"/>
</dbReference>
<sequence length="158" mass="17367">MAALRNSFMHSSIVSVPKDEIMVVGPISVESKDIGQTNFRRTSILVRPKSSVVSLVLGCQLCTILGQNQHHAVNTESSKRTKALEHRCDSTPFNLRSIIRPDLHRLIAQAVSHTADRNNEPQMPAIARKGEPSFGLSTISSLINPISMTEYSVVFDDA</sequence>
<evidence type="ECO:0000313" key="2">
    <source>
        <dbReference type="Proteomes" id="UP000000311"/>
    </source>
</evidence>
<proteinExistence type="predicted"/>
<name>E2A6J4_CAMFO</name>
<protein>
    <submittedName>
        <fullName evidence="1">Uncharacterized protein</fullName>
    </submittedName>
</protein>
<accession>E2A6J4</accession>
<evidence type="ECO:0000313" key="1">
    <source>
        <dbReference type="EMBL" id="EFN70951.1"/>
    </source>
</evidence>
<dbReference type="AlphaFoldDB" id="E2A6J4"/>
<gene>
    <name evidence="1" type="ORF">EAG_16307</name>
</gene>
<organism evidence="2">
    <name type="scientific">Camponotus floridanus</name>
    <name type="common">Florida carpenter ant</name>
    <dbReference type="NCBI Taxonomy" id="104421"/>
    <lineage>
        <taxon>Eukaryota</taxon>
        <taxon>Metazoa</taxon>
        <taxon>Ecdysozoa</taxon>
        <taxon>Arthropoda</taxon>
        <taxon>Hexapoda</taxon>
        <taxon>Insecta</taxon>
        <taxon>Pterygota</taxon>
        <taxon>Neoptera</taxon>
        <taxon>Endopterygota</taxon>
        <taxon>Hymenoptera</taxon>
        <taxon>Apocrita</taxon>
        <taxon>Aculeata</taxon>
        <taxon>Formicoidea</taxon>
        <taxon>Formicidae</taxon>
        <taxon>Formicinae</taxon>
        <taxon>Camponotus</taxon>
    </lineage>
</organism>
<reference evidence="1 2" key="1">
    <citation type="journal article" date="2010" name="Science">
        <title>Genomic comparison of the ants Camponotus floridanus and Harpegnathos saltator.</title>
        <authorList>
            <person name="Bonasio R."/>
            <person name="Zhang G."/>
            <person name="Ye C."/>
            <person name="Mutti N.S."/>
            <person name="Fang X."/>
            <person name="Qin N."/>
            <person name="Donahue G."/>
            <person name="Yang P."/>
            <person name="Li Q."/>
            <person name="Li C."/>
            <person name="Zhang P."/>
            <person name="Huang Z."/>
            <person name="Berger S.L."/>
            <person name="Reinberg D."/>
            <person name="Wang J."/>
            <person name="Liebig J."/>
        </authorList>
    </citation>
    <scope>NUCLEOTIDE SEQUENCE [LARGE SCALE GENOMIC DNA]</scope>
    <source>
        <strain evidence="2">C129</strain>
    </source>
</reference>
<dbReference type="Proteomes" id="UP000000311">
    <property type="component" value="Unassembled WGS sequence"/>
</dbReference>
<dbReference type="InParanoid" id="E2A6J4"/>
<keyword evidence="2" id="KW-1185">Reference proteome</keyword>